<evidence type="ECO:0000313" key="2">
    <source>
        <dbReference type="EMBL" id="BBY16899.1"/>
    </source>
</evidence>
<proteinExistence type="predicted"/>
<keyword evidence="3" id="KW-1185">Reference proteome</keyword>
<sequence length="105" mass="11204">MSDTSSSTGVQAKISRWFEEPSKTLTAKPSPEKWLWINIPHPSDRSFCVSVNYCKSYSNIPADHANALRQMGPADGRHTGAPAGTGARRERKCGCRGGAAAGGRG</sequence>
<accession>A0AAD1IK52</accession>
<feature type="region of interest" description="Disordered" evidence="1">
    <location>
        <begin position="70"/>
        <end position="105"/>
    </location>
</feature>
<dbReference type="Proteomes" id="UP000466607">
    <property type="component" value="Chromosome"/>
</dbReference>
<reference evidence="2 3" key="1">
    <citation type="journal article" date="2019" name="Emerg. Microbes Infect.">
        <title>Comprehensive subspecies identification of 175 nontuberculous mycobacteria species based on 7547 genomic profiles.</title>
        <authorList>
            <person name="Matsumoto Y."/>
            <person name="Kinjo T."/>
            <person name="Motooka D."/>
            <person name="Nabeya D."/>
            <person name="Jung N."/>
            <person name="Uechi K."/>
            <person name="Horii T."/>
            <person name="Iida T."/>
            <person name="Fujita J."/>
            <person name="Nakamura S."/>
        </authorList>
    </citation>
    <scope>NUCLEOTIDE SEQUENCE [LARGE SCALE GENOMIC DNA]</scope>
    <source>
        <strain evidence="2 3">JCM 17423</strain>
    </source>
</reference>
<organism evidence="2 3">
    <name type="scientific">Mycolicibacterium litorale</name>
    <dbReference type="NCBI Taxonomy" id="758802"/>
    <lineage>
        <taxon>Bacteria</taxon>
        <taxon>Bacillati</taxon>
        <taxon>Actinomycetota</taxon>
        <taxon>Actinomycetes</taxon>
        <taxon>Mycobacteriales</taxon>
        <taxon>Mycobacteriaceae</taxon>
        <taxon>Mycolicibacterium</taxon>
    </lineage>
</organism>
<protein>
    <submittedName>
        <fullName evidence="2">Uncharacterized protein</fullName>
    </submittedName>
</protein>
<dbReference type="AlphaFoldDB" id="A0AAD1IK52"/>
<dbReference type="EMBL" id="AP022586">
    <property type="protein sequence ID" value="BBY16899.1"/>
    <property type="molecule type" value="Genomic_DNA"/>
</dbReference>
<feature type="compositionally biased region" description="Gly residues" evidence="1">
    <location>
        <begin position="95"/>
        <end position="105"/>
    </location>
</feature>
<evidence type="ECO:0000256" key="1">
    <source>
        <dbReference type="SAM" id="MobiDB-lite"/>
    </source>
</evidence>
<evidence type="ECO:0000313" key="3">
    <source>
        <dbReference type="Proteomes" id="UP000466607"/>
    </source>
</evidence>
<gene>
    <name evidence="2" type="ORF">MLIT_24910</name>
</gene>
<name>A0AAD1IK52_9MYCO</name>